<evidence type="ECO:0000313" key="1">
    <source>
        <dbReference type="EMBL" id="PRN00062.1"/>
    </source>
</evidence>
<name>A0A2S9TMK4_9BACT</name>
<keyword evidence="1" id="KW-0540">Nuclease</keyword>
<accession>A0A2S9TMK4</accession>
<dbReference type="GO" id="GO:0004519">
    <property type="term" value="F:endonuclease activity"/>
    <property type="evidence" value="ECO:0007669"/>
    <property type="project" value="UniProtKB-KW"/>
</dbReference>
<dbReference type="EMBL" id="NXGD01000009">
    <property type="protein sequence ID" value="PRN00062.1"/>
    <property type="molecule type" value="Genomic_DNA"/>
</dbReference>
<keyword evidence="1" id="KW-0378">Hydrolase</keyword>
<sequence>MKIHEKYLEALKTFTDYVTISEWAIKFSEIYPEELQKANEQAINQKNDTTGLREIAARISSNISSGKWLKELSIDESERPRKVKYITRDELIIQEQIEIEEDIEPIRRQDIINNATSKLEIYELYRITEFENIQKSFKQFFNLDFEIDHAEALLNNQKQGEHHPNNLQLLLKYHNGKKNKNSWNRFTFEEQEEYIKKTVALHNLVADKFDVEIDNKILYSLLNRLKAIY</sequence>
<comment type="caution">
    <text evidence="1">The sequence shown here is derived from an EMBL/GenBank/DDBJ whole genome shotgun (WGS) entry which is preliminary data.</text>
</comment>
<organism evidence="1 2">
    <name type="scientific">Aliarcobacter cryaerophilus</name>
    <dbReference type="NCBI Taxonomy" id="28198"/>
    <lineage>
        <taxon>Bacteria</taxon>
        <taxon>Pseudomonadati</taxon>
        <taxon>Campylobacterota</taxon>
        <taxon>Epsilonproteobacteria</taxon>
        <taxon>Campylobacterales</taxon>
        <taxon>Arcobacteraceae</taxon>
        <taxon>Aliarcobacter</taxon>
    </lineage>
</organism>
<protein>
    <submittedName>
        <fullName evidence="1">HNH endonuclease</fullName>
    </submittedName>
</protein>
<gene>
    <name evidence="1" type="ORF">CJ668_08610</name>
</gene>
<keyword evidence="1" id="KW-0255">Endonuclease</keyword>
<dbReference type="Proteomes" id="UP000238811">
    <property type="component" value="Unassembled WGS sequence"/>
</dbReference>
<reference evidence="1 2" key="1">
    <citation type="submission" date="2017-09" db="EMBL/GenBank/DDBJ databases">
        <title>Reassesment of A. cryaerophilus.</title>
        <authorList>
            <person name="Perez-Cataluna A."/>
            <person name="Collado L."/>
            <person name="Salgado O."/>
            <person name="Lefinanco V."/>
            <person name="Figueras M.J."/>
        </authorList>
    </citation>
    <scope>NUCLEOTIDE SEQUENCE [LARGE SCALE GENOMIC DNA]</scope>
    <source>
        <strain evidence="1 2">LMG 10229</strain>
    </source>
</reference>
<proteinExistence type="predicted"/>
<evidence type="ECO:0000313" key="2">
    <source>
        <dbReference type="Proteomes" id="UP000238811"/>
    </source>
</evidence>
<dbReference type="AlphaFoldDB" id="A0A2S9TMK4"/>